<dbReference type="AlphaFoldDB" id="A0AAV5J959"/>
<accession>A0AAV5J959</accession>
<keyword evidence="2" id="KW-1185">Reference proteome</keyword>
<proteinExistence type="predicted"/>
<gene>
    <name evidence="1" type="ORF">SLEP1_g19600</name>
</gene>
<organism evidence="1 2">
    <name type="scientific">Rubroshorea leprosula</name>
    <dbReference type="NCBI Taxonomy" id="152421"/>
    <lineage>
        <taxon>Eukaryota</taxon>
        <taxon>Viridiplantae</taxon>
        <taxon>Streptophyta</taxon>
        <taxon>Embryophyta</taxon>
        <taxon>Tracheophyta</taxon>
        <taxon>Spermatophyta</taxon>
        <taxon>Magnoliopsida</taxon>
        <taxon>eudicotyledons</taxon>
        <taxon>Gunneridae</taxon>
        <taxon>Pentapetalae</taxon>
        <taxon>rosids</taxon>
        <taxon>malvids</taxon>
        <taxon>Malvales</taxon>
        <taxon>Dipterocarpaceae</taxon>
        <taxon>Rubroshorea</taxon>
    </lineage>
</organism>
<sequence>MIGSTSFYGFIIILVIKKSSLFKPWFSCGLGQPFSF</sequence>
<reference evidence="1 2" key="1">
    <citation type="journal article" date="2021" name="Commun. Biol.">
        <title>The genome of Shorea leprosula (Dipterocarpaceae) highlights the ecological relevance of drought in aseasonal tropical rainforests.</title>
        <authorList>
            <person name="Ng K.K.S."/>
            <person name="Kobayashi M.J."/>
            <person name="Fawcett J.A."/>
            <person name="Hatakeyama M."/>
            <person name="Paape T."/>
            <person name="Ng C.H."/>
            <person name="Ang C.C."/>
            <person name="Tnah L.H."/>
            <person name="Lee C.T."/>
            <person name="Nishiyama T."/>
            <person name="Sese J."/>
            <person name="O'Brien M.J."/>
            <person name="Copetti D."/>
            <person name="Mohd Noor M.I."/>
            <person name="Ong R.C."/>
            <person name="Putra M."/>
            <person name="Sireger I.Z."/>
            <person name="Indrioko S."/>
            <person name="Kosugi Y."/>
            <person name="Izuno A."/>
            <person name="Isagi Y."/>
            <person name="Lee S.L."/>
            <person name="Shimizu K.K."/>
        </authorList>
    </citation>
    <scope>NUCLEOTIDE SEQUENCE [LARGE SCALE GENOMIC DNA]</scope>
    <source>
        <strain evidence="1">214</strain>
    </source>
</reference>
<evidence type="ECO:0000313" key="1">
    <source>
        <dbReference type="EMBL" id="GKV07897.1"/>
    </source>
</evidence>
<dbReference type="EMBL" id="BPVZ01000028">
    <property type="protein sequence ID" value="GKV07897.1"/>
    <property type="molecule type" value="Genomic_DNA"/>
</dbReference>
<evidence type="ECO:0000313" key="2">
    <source>
        <dbReference type="Proteomes" id="UP001054252"/>
    </source>
</evidence>
<name>A0AAV5J959_9ROSI</name>
<dbReference type="Proteomes" id="UP001054252">
    <property type="component" value="Unassembled WGS sequence"/>
</dbReference>
<comment type="caution">
    <text evidence="1">The sequence shown here is derived from an EMBL/GenBank/DDBJ whole genome shotgun (WGS) entry which is preliminary data.</text>
</comment>
<protein>
    <submittedName>
        <fullName evidence="1">Uncharacterized protein</fullName>
    </submittedName>
</protein>